<dbReference type="PANTHER" id="PTHR36115:SF6">
    <property type="entry name" value="PROLINE-RICH ANTIGEN HOMOLOG"/>
    <property type="match status" value="1"/>
</dbReference>
<evidence type="ECO:0000256" key="3">
    <source>
        <dbReference type="ARBA" id="ARBA00022692"/>
    </source>
</evidence>
<dbReference type="RefSeq" id="WP_167546777.1">
    <property type="nucleotide sequence ID" value="NZ_CP036264.1"/>
</dbReference>
<feature type="transmembrane region" description="Helical" evidence="7">
    <location>
        <begin position="130"/>
        <end position="150"/>
    </location>
</feature>
<keyword evidence="10" id="KW-1185">Reference proteome</keyword>
<feature type="transmembrane region" description="Helical" evidence="7">
    <location>
        <begin position="81"/>
        <end position="99"/>
    </location>
</feature>
<comment type="subcellular location">
    <subcellularLocation>
        <location evidence="1">Cell membrane</location>
        <topology evidence="1">Multi-pass membrane protein</topology>
    </subcellularLocation>
</comment>
<reference evidence="9 10" key="1">
    <citation type="submission" date="2019-02" db="EMBL/GenBank/DDBJ databases">
        <title>Planctomycetal bacteria perform biofilm scaping via a novel small molecule.</title>
        <authorList>
            <person name="Jeske O."/>
            <person name="Boedeker C."/>
            <person name="Wiegand S."/>
            <person name="Breitling P."/>
            <person name="Kallscheuer N."/>
            <person name="Jogler M."/>
            <person name="Rohde M."/>
            <person name="Petersen J."/>
            <person name="Medema M.H."/>
            <person name="Surup F."/>
            <person name="Jogler C."/>
        </authorList>
    </citation>
    <scope>NUCLEOTIDE SEQUENCE [LARGE SCALE GENOMIC DNA]</scope>
    <source>
        <strain evidence="9 10">Mal15</strain>
    </source>
</reference>
<dbReference type="Pfam" id="PF06271">
    <property type="entry name" value="RDD"/>
    <property type="match status" value="1"/>
</dbReference>
<evidence type="ECO:0000313" key="9">
    <source>
        <dbReference type="EMBL" id="QEF98669.1"/>
    </source>
</evidence>
<evidence type="ECO:0000256" key="5">
    <source>
        <dbReference type="ARBA" id="ARBA00023136"/>
    </source>
</evidence>
<dbReference type="PANTHER" id="PTHR36115">
    <property type="entry name" value="PROLINE-RICH ANTIGEN HOMOLOG-RELATED"/>
    <property type="match status" value="1"/>
</dbReference>
<evidence type="ECO:0000256" key="4">
    <source>
        <dbReference type="ARBA" id="ARBA00022989"/>
    </source>
</evidence>
<evidence type="ECO:0000256" key="6">
    <source>
        <dbReference type="SAM" id="MobiDB-lite"/>
    </source>
</evidence>
<organism evidence="9 10">
    <name type="scientific">Stieleria maiorica</name>
    <dbReference type="NCBI Taxonomy" id="2795974"/>
    <lineage>
        <taxon>Bacteria</taxon>
        <taxon>Pseudomonadati</taxon>
        <taxon>Planctomycetota</taxon>
        <taxon>Planctomycetia</taxon>
        <taxon>Pirellulales</taxon>
        <taxon>Pirellulaceae</taxon>
        <taxon>Stieleria</taxon>
    </lineage>
</organism>
<keyword evidence="2" id="KW-1003">Cell membrane</keyword>
<keyword evidence="5 7" id="KW-0472">Membrane</keyword>
<dbReference type="AlphaFoldDB" id="A0A5B9MDU0"/>
<feature type="domain" description="RDD" evidence="8">
    <location>
        <begin position="36"/>
        <end position="180"/>
    </location>
</feature>
<evidence type="ECO:0000256" key="7">
    <source>
        <dbReference type="SAM" id="Phobius"/>
    </source>
</evidence>
<dbReference type="EMBL" id="CP036264">
    <property type="protein sequence ID" value="QEF98669.1"/>
    <property type="molecule type" value="Genomic_DNA"/>
</dbReference>
<accession>A0A5B9MDU0</accession>
<evidence type="ECO:0000313" key="10">
    <source>
        <dbReference type="Proteomes" id="UP000321353"/>
    </source>
</evidence>
<feature type="region of interest" description="Disordered" evidence="6">
    <location>
        <begin position="1"/>
        <end position="23"/>
    </location>
</feature>
<keyword evidence="4 7" id="KW-1133">Transmembrane helix</keyword>
<dbReference type="InterPro" id="IPR051791">
    <property type="entry name" value="Pra-immunoreactive"/>
</dbReference>
<sequence>MNDPSAGNDPVNPYAPTAHPSQTDAFVDHNAPPELASRLSRLGAVIVDGFLMMFIIFPLQIVTDFIGRAATGEVSVLEQLAMSLAGMLVYLLLNGYLLATRGQSIGKLAAGIRIVDAKTNELISFMRIYVYRYLWTVPFTIAVLLIPGYTDDQLVNLVFLFDAILIFRSDKRCLHDLIAGSKVVKVVRA</sequence>
<name>A0A5B9MDU0_9BACT</name>
<evidence type="ECO:0000256" key="1">
    <source>
        <dbReference type="ARBA" id="ARBA00004651"/>
    </source>
</evidence>
<dbReference type="GO" id="GO:0005886">
    <property type="term" value="C:plasma membrane"/>
    <property type="evidence" value="ECO:0007669"/>
    <property type="project" value="UniProtKB-SubCell"/>
</dbReference>
<dbReference type="Proteomes" id="UP000321353">
    <property type="component" value="Chromosome"/>
</dbReference>
<proteinExistence type="predicted"/>
<evidence type="ECO:0000259" key="8">
    <source>
        <dbReference type="Pfam" id="PF06271"/>
    </source>
</evidence>
<protein>
    <submittedName>
        <fullName evidence="9">RDD family protein</fullName>
    </submittedName>
</protein>
<keyword evidence="3 7" id="KW-0812">Transmembrane</keyword>
<dbReference type="KEGG" id="smam:Mal15_27240"/>
<feature type="transmembrane region" description="Helical" evidence="7">
    <location>
        <begin position="42"/>
        <end position="61"/>
    </location>
</feature>
<evidence type="ECO:0000256" key="2">
    <source>
        <dbReference type="ARBA" id="ARBA00022475"/>
    </source>
</evidence>
<gene>
    <name evidence="9" type="ORF">Mal15_27240</name>
</gene>
<dbReference type="InterPro" id="IPR010432">
    <property type="entry name" value="RDD"/>
</dbReference>